<dbReference type="EMBL" id="BSYO01000012">
    <property type="protein sequence ID" value="GMH12594.1"/>
    <property type="molecule type" value="Genomic_DNA"/>
</dbReference>
<keyword evidence="3" id="KW-1185">Reference proteome</keyword>
<dbReference type="Gene3D" id="1.10.420.10">
    <property type="entry name" value="Peroxidase, domain 2"/>
    <property type="match status" value="1"/>
</dbReference>
<dbReference type="AlphaFoldDB" id="A0AAD3SKV6"/>
<accession>A0AAD3SKV6</accession>
<dbReference type="Proteomes" id="UP001279734">
    <property type="component" value="Unassembled WGS sequence"/>
</dbReference>
<dbReference type="InterPro" id="IPR010255">
    <property type="entry name" value="Haem_peroxidase_sf"/>
</dbReference>
<dbReference type="SUPFAM" id="SSF48113">
    <property type="entry name" value="Heme-dependent peroxidases"/>
    <property type="match status" value="1"/>
</dbReference>
<sequence>MDPEYVAELKKKSLLNDKSTSLYVEREATGRAAKFFKDFKASMKEMSLIGVLTGTDGEIRKNCAVVN</sequence>
<organism evidence="2 3">
    <name type="scientific">Nepenthes gracilis</name>
    <name type="common">Slender pitcher plant</name>
    <dbReference type="NCBI Taxonomy" id="150966"/>
    <lineage>
        <taxon>Eukaryota</taxon>
        <taxon>Viridiplantae</taxon>
        <taxon>Streptophyta</taxon>
        <taxon>Embryophyta</taxon>
        <taxon>Tracheophyta</taxon>
        <taxon>Spermatophyta</taxon>
        <taxon>Magnoliopsida</taxon>
        <taxon>eudicotyledons</taxon>
        <taxon>Gunneridae</taxon>
        <taxon>Pentapetalae</taxon>
        <taxon>Caryophyllales</taxon>
        <taxon>Nepenthaceae</taxon>
        <taxon>Nepenthes</taxon>
    </lineage>
</organism>
<dbReference type="Gene3D" id="1.10.520.10">
    <property type="match status" value="1"/>
</dbReference>
<evidence type="ECO:0000313" key="2">
    <source>
        <dbReference type="EMBL" id="GMH12594.1"/>
    </source>
</evidence>
<comment type="caution">
    <text evidence="2">The sequence shown here is derived from an EMBL/GenBank/DDBJ whole genome shotgun (WGS) entry which is preliminary data.</text>
</comment>
<gene>
    <name evidence="2" type="ORF">Nepgr_014435</name>
</gene>
<dbReference type="GO" id="GO:0020037">
    <property type="term" value="F:heme binding"/>
    <property type="evidence" value="ECO:0007669"/>
    <property type="project" value="InterPro"/>
</dbReference>
<protein>
    <recommendedName>
        <fullName evidence="1">Plant heme peroxidase family profile domain-containing protein</fullName>
    </recommendedName>
</protein>
<feature type="domain" description="Plant heme peroxidase family profile" evidence="1">
    <location>
        <begin position="1"/>
        <end position="67"/>
    </location>
</feature>
<reference evidence="2" key="1">
    <citation type="submission" date="2023-05" db="EMBL/GenBank/DDBJ databases">
        <title>Nepenthes gracilis genome sequencing.</title>
        <authorList>
            <person name="Fukushima K."/>
        </authorList>
    </citation>
    <scope>NUCLEOTIDE SEQUENCE</scope>
    <source>
        <strain evidence="2">SING2019-196</strain>
    </source>
</reference>
<evidence type="ECO:0000259" key="1">
    <source>
        <dbReference type="PROSITE" id="PS50873"/>
    </source>
</evidence>
<proteinExistence type="predicted"/>
<name>A0AAD3SKV6_NEPGR</name>
<dbReference type="InterPro" id="IPR002016">
    <property type="entry name" value="Haem_peroxidase"/>
</dbReference>
<dbReference type="PROSITE" id="PS50873">
    <property type="entry name" value="PEROXIDASE_4"/>
    <property type="match status" value="1"/>
</dbReference>
<evidence type="ECO:0000313" key="3">
    <source>
        <dbReference type="Proteomes" id="UP001279734"/>
    </source>
</evidence>
<dbReference type="GO" id="GO:0004601">
    <property type="term" value="F:peroxidase activity"/>
    <property type="evidence" value="ECO:0007669"/>
    <property type="project" value="InterPro"/>
</dbReference>
<dbReference type="GO" id="GO:0006979">
    <property type="term" value="P:response to oxidative stress"/>
    <property type="evidence" value="ECO:0007669"/>
    <property type="project" value="InterPro"/>
</dbReference>